<dbReference type="STRING" id="43335.A0A4U5QVL1"/>
<dbReference type="PANTHER" id="PTHR46008:SF2">
    <property type="entry name" value="LEAF RUST 10 DISEASE-RESISTANCE LOCUS RECEPTOR-LIKE PROTEIN KINASE-LIKE 1.4"/>
    <property type="match status" value="1"/>
</dbReference>
<protein>
    <submittedName>
        <fullName evidence="6">Uncharacterized protein</fullName>
    </submittedName>
</protein>
<sequence length="259" mass="29065">MAPVPLLVFFALFHPLLICASEEDGWPFKNCLPFNCGKLGEIWFPFTNNTSPEICGPYAVDGCHENSQRIQLVRGGKWFELNNISQAGCKNFSIYYTRNTSLPSPPPTCSILQLPVNKTESYGDIFRLLTANFSIEMFPLFPCHHCYLQRGECQNLEGKPKCIHSIEGLGVPFMVLIILVSIFFIRWHRHKRAHISSNVNSANASSDPSSKSDPEGDTNYFGVPIFSYSELEEATNNFDSKHELGDGGFGTVYYGTFLN</sequence>
<evidence type="ECO:0000256" key="3">
    <source>
        <dbReference type="SAM" id="MobiDB-lite"/>
    </source>
</evidence>
<proteinExistence type="predicted"/>
<gene>
    <name evidence="6" type="ORF">D5086_0000038310</name>
</gene>
<feature type="transmembrane region" description="Helical" evidence="4">
    <location>
        <begin position="169"/>
        <end position="187"/>
    </location>
</feature>
<evidence type="ECO:0000256" key="2">
    <source>
        <dbReference type="ARBA" id="ARBA00022840"/>
    </source>
</evidence>
<evidence type="ECO:0000256" key="4">
    <source>
        <dbReference type="SAM" id="Phobius"/>
    </source>
</evidence>
<dbReference type="PANTHER" id="PTHR46008">
    <property type="entry name" value="LEAF RUST 10 DISEASE-RESISTANCE LOCUS RECEPTOR-LIKE PROTEIN KINASE-LIKE 1.4"/>
    <property type="match status" value="1"/>
</dbReference>
<keyword evidence="4" id="KW-1133">Transmembrane helix</keyword>
<keyword evidence="1" id="KW-0547">Nucleotide-binding</keyword>
<reference evidence="6" key="1">
    <citation type="submission" date="2018-10" db="EMBL/GenBank/DDBJ databases">
        <title>Population genomic analysis revealed the cold adaptation of white poplar.</title>
        <authorList>
            <person name="Liu Y.-J."/>
        </authorList>
    </citation>
    <scope>NUCLEOTIDE SEQUENCE [LARGE SCALE GENOMIC DNA]</scope>
    <source>
        <strain evidence="6">PAL-ZL1</strain>
    </source>
</reference>
<evidence type="ECO:0000256" key="1">
    <source>
        <dbReference type="ARBA" id="ARBA00022741"/>
    </source>
</evidence>
<keyword evidence="2" id="KW-0067">ATP-binding</keyword>
<accession>A0A4U5QVL1</accession>
<dbReference type="GO" id="GO:0005524">
    <property type="term" value="F:ATP binding"/>
    <property type="evidence" value="ECO:0007669"/>
    <property type="project" value="UniProtKB-KW"/>
</dbReference>
<dbReference type="EMBL" id="RCHU01000101">
    <property type="protein sequence ID" value="TKS15164.1"/>
    <property type="molecule type" value="Genomic_DNA"/>
</dbReference>
<keyword evidence="4" id="KW-0812">Transmembrane</keyword>
<feature type="region of interest" description="Disordered" evidence="3">
    <location>
        <begin position="198"/>
        <end position="217"/>
    </location>
</feature>
<keyword evidence="5" id="KW-0732">Signal</keyword>
<dbReference type="AlphaFoldDB" id="A0A4U5QVL1"/>
<feature type="compositionally biased region" description="Low complexity" evidence="3">
    <location>
        <begin position="198"/>
        <end position="211"/>
    </location>
</feature>
<feature type="chain" id="PRO_5020413550" evidence="5">
    <location>
        <begin position="21"/>
        <end position="259"/>
    </location>
</feature>
<evidence type="ECO:0000256" key="5">
    <source>
        <dbReference type="SAM" id="SignalP"/>
    </source>
</evidence>
<dbReference type="GO" id="GO:0016301">
    <property type="term" value="F:kinase activity"/>
    <property type="evidence" value="ECO:0007669"/>
    <property type="project" value="TreeGrafter"/>
</dbReference>
<organism evidence="6">
    <name type="scientific">Populus alba</name>
    <name type="common">White poplar</name>
    <dbReference type="NCBI Taxonomy" id="43335"/>
    <lineage>
        <taxon>Eukaryota</taxon>
        <taxon>Viridiplantae</taxon>
        <taxon>Streptophyta</taxon>
        <taxon>Embryophyta</taxon>
        <taxon>Tracheophyta</taxon>
        <taxon>Spermatophyta</taxon>
        <taxon>Magnoliopsida</taxon>
        <taxon>eudicotyledons</taxon>
        <taxon>Gunneridae</taxon>
        <taxon>Pentapetalae</taxon>
        <taxon>rosids</taxon>
        <taxon>fabids</taxon>
        <taxon>Malpighiales</taxon>
        <taxon>Salicaceae</taxon>
        <taxon>Saliceae</taxon>
        <taxon>Populus</taxon>
    </lineage>
</organism>
<dbReference type="SUPFAM" id="SSF56112">
    <property type="entry name" value="Protein kinase-like (PK-like)"/>
    <property type="match status" value="1"/>
</dbReference>
<keyword evidence="4" id="KW-0472">Membrane</keyword>
<comment type="caution">
    <text evidence="6">The sequence shown here is derived from an EMBL/GenBank/DDBJ whole genome shotgun (WGS) entry which is preliminary data.</text>
</comment>
<name>A0A4U5QVL1_POPAL</name>
<feature type="signal peptide" evidence="5">
    <location>
        <begin position="1"/>
        <end position="20"/>
    </location>
</feature>
<dbReference type="Gene3D" id="3.30.200.20">
    <property type="entry name" value="Phosphorylase Kinase, domain 1"/>
    <property type="match status" value="1"/>
</dbReference>
<evidence type="ECO:0000313" key="6">
    <source>
        <dbReference type="EMBL" id="TKS15164.1"/>
    </source>
</evidence>
<dbReference type="InterPro" id="IPR011009">
    <property type="entry name" value="Kinase-like_dom_sf"/>
</dbReference>